<organism evidence="2 3">
    <name type="scientific">Schistosoma mattheei</name>
    <dbReference type="NCBI Taxonomy" id="31246"/>
    <lineage>
        <taxon>Eukaryota</taxon>
        <taxon>Metazoa</taxon>
        <taxon>Spiralia</taxon>
        <taxon>Lophotrochozoa</taxon>
        <taxon>Platyhelminthes</taxon>
        <taxon>Trematoda</taxon>
        <taxon>Digenea</taxon>
        <taxon>Strigeidida</taxon>
        <taxon>Schistosomatoidea</taxon>
        <taxon>Schistosomatidae</taxon>
        <taxon>Schistosoma</taxon>
    </lineage>
</organism>
<dbReference type="EMBL" id="UZAL01040572">
    <property type="protein sequence ID" value="VDP77248.1"/>
    <property type="molecule type" value="Genomic_DNA"/>
</dbReference>
<gene>
    <name evidence="2" type="ORF">SMTD_LOCUS18497</name>
</gene>
<accession>A0A183PVW1</accession>
<proteinExistence type="predicted"/>
<evidence type="ECO:0000256" key="1">
    <source>
        <dbReference type="SAM" id="MobiDB-lite"/>
    </source>
</evidence>
<evidence type="ECO:0000313" key="3">
    <source>
        <dbReference type="Proteomes" id="UP000269396"/>
    </source>
</evidence>
<protein>
    <submittedName>
        <fullName evidence="2">Uncharacterized protein</fullName>
    </submittedName>
</protein>
<dbReference type="Proteomes" id="UP000269396">
    <property type="component" value="Unassembled WGS sequence"/>
</dbReference>
<sequence length="93" mass="10214">MFRASAFFTPNIEAAHTELPVDVNPPTTEEIGMAIRQIKRGKAARPDNIPVGARNNYKHASLSIQEDSGGGTSADGPERRTPHLDFKERSEKI</sequence>
<feature type="region of interest" description="Disordered" evidence="1">
    <location>
        <begin position="42"/>
        <end position="93"/>
    </location>
</feature>
<keyword evidence="3" id="KW-1185">Reference proteome</keyword>
<name>A0A183PVW1_9TREM</name>
<evidence type="ECO:0000313" key="2">
    <source>
        <dbReference type="EMBL" id="VDP77248.1"/>
    </source>
</evidence>
<feature type="compositionally biased region" description="Basic and acidic residues" evidence="1">
    <location>
        <begin position="76"/>
        <end position="93"/>
    </location>
</feature>
<reference evidence="2 3" key="1">
    <citation type="submission" date="2018-11" db="EMBL/GenBank/DDBJ databases">
        <authorList>
            <consortium name="Pathogen Informatics"/>
        </authorList>
    </citation>
    <scope>NUCLEOTIDE SEQUENCE [LARGE SCALE GENOMIC DNA]</scope>
    <source>
        <strain>Denwood</strain>
        <strain evidence="3">Zambia</strain>
    </source>
</reference>
<dbReference type="AlphaFoldDB" id="A0A183PVW1"/>